<protein>
    <submittedName>
        <fullName evidence="2">Uncharacterized protein</fullName>
    </submittedName>
</protein>
<dbReference type="Proteomes" id="UP001501425">
    <property type="component" value="Unassembled WGS sequence"/>
</dbReference>
<sequence length="145" mass="15750">MLSNSNISSREIYVFEMNISHMISAENRVIAASLFAGLCGLIILGIIEVVIGLPGQWAFVIAFLLLVLFGAILPQLYLLKIDQSVSRTSRLGVVTLVLIVLAGEFSDGVSGTELTVIWALVGITIALVVITELREGYRQSAWNEN</sequence>
<keyword evidence="1" id="KW-0472">Membrane</keyword>
<evidence type="ECO:0000313" key="2">
    <source>
        <dbReference type="EMBL" id="GAA0553423.1"/>
    </source>
</evidence>
<gene>
    <name evidence="2" type="ORF">GCM10008994_30530</name>
</gene>
<keyword evidence="1" id="KW-0812">Transmembrane</keyword>
<reference evidence="2" key="2">
    <citation type="submission" date="2023-12" db="EMBL/GenBank/DDBJ databases">
        <authorList>
            <person name="Sun Q."/>
            <person name="Inoue M."/>
        </authorList>
    </citation>
    <scope>NUCLEOTIDE SEQUENCE</scope>
    <source>
        <strain evidence="2">JCM 14265</strain>
    </source>
</reference>
<organism evidence="2 3">
    <name type="scientific">Halorubrum ejinorense</name>
    <dbReference type="NCBI Taxonomy" id="425309"/>
    <lineage>
        <taxon>Archaea</taxon>
        <taxon>Methanobacteriati</taxon>
        <taxon>Methanobacteriota</taxon>
        <taxon>Stenosarchaea group</taxon>
        <taxon>Halobacteria</taxon>
        <taxon>Halobacteriales</taxon>
        <taxon>Haloferacaceae</taxon>
        <taxon>Halorubrum</taxon>
    </lineage>
</organism>
<comment type="caution">
    <text evidence="2">The sequence shown here is derived from an EMBL/GenBank/DDBJ whole genome shotgun (WGS) entry which is preliminary data.</text>
</comment>
<name>A0AAV3SWC3_9EURY</name>
<feature type="transmembrane region" description="Helical" evidence="1">
    <location>
        <begin position="115"/>
        <end position="133"/>
    </location>
</feature>
<keyword evidence="1" id="KW-1133">Transmembrane helix</keyword>
<dbReference type="EMBL" id="BAAADQ010000015">
    <property type="protein sequence ID" value="GAA0553423.1"/>
    <property type="molecule type" value="Genomic_DNA"/>
</dbReference>
<evidence type="ECO:0000313" key="3">
    <source>
        <dbReference type="Proteomes" id="UP001501425"/>
    </source>
</evidence>
<accession>A0AAV3SWC3</accession>
<reference evidence="2" key="1">
    <citation type="journal article" date="2014" name="Int. J. Syst. Evol. Microbiol.">
        <title>Complete genome sequence of Corynebacterium casei LMG S-19264T (=DSM 44701T), isolated from a smear-ripened cheese.</title>
        <authorList>
            <consortium name="US DOE Joint Genome Institute (JGI-PGF)"/>
            <person name="Walter F."/>
            <person name="Albersmeier A."/>
            <person name="Kalinowski J."/>
            <person name="Ruckert C."/>
        </authorList>
    </citation>
    <scope>NUCLEOTIDE SEQUENCE</scope>
    <source>
        <strain evidence="2">JCM 14265</strain>
    </source>
</reference>
<feature type="transmembrane region" description="Helical" evidence="1">
    <location>
        <begin position="91"/>
        <end position="109"/>
    </location>
</feature>
<evidence type="ECO:0000256" key="1">
    <source>
        <dbReference type="SAM" id="Phobius"/>
    </source>
</evidence>
<dbReference type="AlphaFoldDB" id="A0AAV3SWC3"/>
<feature type="transmembrane region" description="Helical" evidence="1">
    <location>
        <begin position="57"/>
        <end position="79"/>
    </location>
</feature>
<feature type="transmembrane region" description="Helical" evidence="1">
    <location>
        <begin position="29"/>
        <end position="51"/>
    </location>
</feature>
<proteinExistence type="predicted"/>